<dbReference type="GeneID" id="24437133"/>
<dbReference type="Proteomes" id="UP000009168">
    <property type="component" value="Unassembled WGS sequence"/>
</dbReference>
<dbReference type="AlphaFoldDB" id="W7XAS3"/>
<keyword evidence="2" id="KW-1185">Reference proteome</keyword>
<sequence length="189" mass="22451">MIQRGLQCRHIYKSFFNVFQSIFQSASQKLRSNLNILVKNLSLLKSHLIFHTIHQIHIASTSNYLCILCIAYNKFYIHRSQESNLYVIPTGLGQFHILTKLVVYNEIVQYNAHLCLHQDIFLFCRVNMLKKLNLLRNLSKLLSNQISQTLRRDILEDHFFQHINYIDYFALFRFARSLIKTYPNSVLQK</sequence>
<reference evidence="2" key="1">
    <citation type="journal article" date="2006" name="PLoS Biol.">
        <title>Macronuclear genome sequence of the ciliate Tetrahymena thermophila, a model eukaryote.</title>
        <authorList>
            <person name="Eisen J.A."/>
            <person name="Coyne R.S."/>
            <person name="Wu M."/>
            <person name="Wu D."/>
            <person name="Thiagarajan M."/>
            <person name="Wortman J.R."/>
            <person name="Badger J.H."/>
            <person name="Ren Q."/>
            <person name="Amedeo P."/>
            <person name="Jones K.M."/>
            <person name="Tallon L.J."/>
            <person name="Delcher A.L."/>
            <person name="Salzberg S.L."/>
            <person name="Silva J.C."/>
            <person name="Haas B.J."/>
            <person name="Majoros W.H."/>
            <person name="Farzad M."/>
            <person name="Carlton J.M."/>
            <person name="Smith R.K. Jr."/>
            <person name="Garg J."/>
            <person name="Pearlman R.E."/>
            <person name="Karrer K.M."/>
            <person name="Sun L."/>
            <person name="Manning G."/>
            <person name="Elde N.C."/>
            <person name="Turkewitz A.P."/>
            <person name="Asai D.J."/>
            <person name="Wilkes D.E."/>
            <person name="Wang Y."/>
            <person name="Cai H."/>
            <person name="Collins K."/>
            <person name="Stewart B.A."/>
            <person name="Lee S.R."/>
            <person name="Wilamowska K."/>
            <person name="Weinberg Z."/>
            <person name="Ruzzo W.L."/>
            <person name="Wloga D."/>
            <person name="Gaertig J."/>
            <person name="Frankel J."/>
            <person name="Tsao C.-C."/>
            <person name="Gorovsky M.A."/>
            <person name="Keeling P.J."/>
            <person name="Waller R.F."/>
            <person name="Patron N.J."/>
            <person name="Cherry J.M."/>
            <person name="Stover N.A."/>
            <person name="Krieger C.J."/>
            <person name="del Toro C."/>
            <person name="Ryder H.F."/>
            <person name="Williamson S.C."/>
            <person name="Barbeau R.A."/>
            <person name="Hamilton E.P."/>
            <person name="Orias E."/>
        </authorList>
    </citation>
    <scope>NUCLEOTIDE SEQUENCE [LARGE SCALE GENOMIC DNA]</scope>
    <source>
        <strain evidence="2">SB210</strain>
    </source>
</reference>
<evidence type="ECO:0000313" key="2">
    <source>
        <dbReference type="Proteomes" id="UP000009168"/>
    </source>
</evidence>
<protein>
    <submittedName>
        <fullName evidence="1">Uncharacterized protein</fullName>
    </submittedName>
</protein>
<organism evidence="1 2">
    <name type="scientific">Tetrahymena thermophila (strain SB210)</name>
    <dbReference type="NCBI Taxonomy" id="312017"/>
    <lineage>
        <taxon>Eukaryota</taxon>
        <taxon>Sar</taxon>
        <taxon>Alveolata</taxon>
        <taxon>Ciliophora</taxon>
        <taxon>Intramacronucleata</taxon>
        <taxon>Oligohymenophorea</taxon>
        <taxon>Hymenostomatida</taxon>
        <taxon>Tetrahymenina</taxon>
        <taxon>Tetrahymenidae</taxon>
        <taxon>Tetrahymena</taxon>
    </lineage>
</organism>
<gene>
    <name evidence="1" type="ORF">TTHERM_000078869</name>
</gene>
<accession>W7XAS3</accession>
<dbReference type="RefSeq" id="XP_012653024.1">
    <property type="nucleotide sequence ID" value="XM_012797570.1"/>
</dbReference>
<evidence type="ECO:0000313" key="1">
    <source>
        <dbReference type="EMBL" id="EWS74447.1"/>
    </source>
</evidence>
<dbReference type="KEGG" id="tet:TTHERM_000078869"/>
<dbReference type="EMBL" id="GG662704">
    <property type="protein sequence ID" value="EWS74447.1"/>
    <property type="molecule type" value="Genomic_DNA"/>
</dbReference>
<name>W7XAS3_TETTS</name>
<proteinExistence type="predicted"/>
<dbReference type="InParanoid" id="W7XAS3"/>